<dbReference type="PANTHER" id="PTHR33165">
    <property type="entry name" value="F-BOX DOMAIN CONTAINING PROTEIN-LIKE-RELATED"/>
    <property type="match status" value="1"/>
</dbReference>
<reference evidence="2" key="2">
    <citation type="submission" date="2018-10" db="UniProtKB">
        <authorList>
            <consortium name="EnsemblPlants"/>
        </authorList>
    </citation>
    <scope>IDENTIFICATION</scope>
</reference>
<dbReference type="Gramene" id="TraesWEE_scaffold_018562_01G000100.1">
    <property type="protein sequence ID" value="TraesWEE_scaffold_018562_01G000100.1"/>
    <property type="gene ID" value="TraesWEE_scaffold_018562_01G000100"/>
</dbReference>
<accession>A0A3B6FZS8</accession>
<protein>
    <recommendedName>
        <fullName evidence="1">KIB1-4 beta-propeller domain-containing protein</fullName>
    </recommendedName>
</protein>
<dbReference type="OrthoDB" id="688438at2759"/>
<dbReference type="Proteomes" id="UP000019116">
    <property type="component" value="Chromosome 3B"/>
</dbReference>
<organism evidence="2">
    <name type="scientific">Triticum aestivum</name>
    <name type="common">Wheat</name>
    <dbReference type="NCBI Taxonomy" id="4565"/>
    <lineage>
        <taxon>Eukaryota</taxon>
        <taxon>Viridiplantae</taxon>
        <taxon>Streptophyta</taxon>
        <taxon>Embryophyta</taxon>
        <taxon>Tracheophyta</taxon>
        <taxon>Spermatophyta</taxon>
        <taxon>Magnoliopsida</taxon>
        <taxon>Liliopsida</taxon>
        <taxon>Poales</taxon>
        <taxon>Poaceae</taxon>
        <taxon>BOP clade</taxon>
        <taxon>Pooideae</taxon>
        <taxon>Triticodae</taxon>
        <taxon>Triticeae</taxon>
        <taxon>Triticinae</taxon>
        <taxon>Triticum</taxon>
    </lineage>
</organism>
<sequence>MAASPAEVLQRCKRQKKDPSCLGNSPVLPATATADWSSLQLDIVRRIADSFLATNDIDCYMDLRAVCHSWRSATHDPKDNILDHRFLPRRWIILDEVFQSGTHRLLVNTATGRILHKELPLLSDYYIVTTSLDGFFVLADRSPPHAARVFNPLTGGIIPFTVPVPPDVNAPCSLCFGFASPVLTLLSKSCCKIYIASPHSFGAHDFELSLYGLIRRQVKDDTRCFLMDFGGQLMAIIKGQLVQNLRYEAKNGVLLHLKSIGNHAIFLGHHRCLAVDTDMFPLIEANCVYYTEQLGLSARIWKCNIKDEKVESISEAVDFVKQDKQFVLVGDRPLMIIQLLSSYTINIQDSELALQQIA</sequence>
<evidence type="ECO:0000313" key="3">
    <source>
        <dbReference type="Proteomes" id="UP000019116"/>
    </source>
</evidence>
<dbReference type="InterPro" id="IPR005174">
    <property type="entry name" value="KIB1-4_b-propeller"/>
</dbReference>
<name>A0A3B6FZS8_WHEAT</name>
<dbReference type="AlphaFoldDB" id="A0A3B6FZS8"/>
<keyword evidence="3" id="KW-1185">Reference proteome</keyword>
<evidence type="ECO:0000259" key="1">
    <source>
        <dbReference type="Pfam" id="PF03478"/>
    </source>
</evidence>
<dbReference type="Gramene" id="TraesROB_scaffold_012268_01G000500.1">
    <property type="protein sequence ID" value="TraesROB_scaffold_012268_01G000500.1"/>
    <property type="gene ID" value="TraesROB_scaffold_012268_01G000500"/>
</dbReference>
<dbReference type="Gramene" id="TraesCS3B03G1259200.1">
    <property type="protein sequence ID" value="TraesCS3B03G1259200.1.CDS"/>
    <property type="gene ID" value="TraesCS3B03G1259200"/>
</dbReference>
<evidence type="ECO:0000313" key="2">
    <source>
        <dbReference type="EnsemblPlants" id="TraesCS3B02G508400.1"/>
    </source>
</evidence>
<dbReference type="Gramene" id="TraesRN3B0101261700.1">
    <property type="protein sequence ID" value="TraesRN3B0101261700.1"/>
    <property type="gene ID" value="TraesRN3B0101261700"/>
</dbReference>
<dbReference type="EnsemblPlants" id="TraesCS3B02G508400.1">
    <property type="protein sequence ID" value="TraesCS3B02G508400.1"/>
    <property type="gene ID" value="TraesCS3B02G508400"/>
</dbReference>
<feature type="domain" description="KIB1-4 beta-propeller" evidence="1">
    <location>
        <begin position="221"/>
        <end position="292"/>
    </location>
</feature>
<reference evidence="2" key="1">
    <citation type="submission" date="2018-08" db="EMBL/GenBank/DDBJ databases">
        <authorList>
            <person name="Rossello M."/>
        </authorList>
    </citation>
    <scope>NUCLEOTIDE SEQUENCE [LARGE SCALE GENOMIC DNA]</scope>
    <source>
        <strain evidence="2">cv. Chinese Spring</strain>
    </source>
</reference>
<proteinExistence type="predicted"/>
<dbReference type="Pfam" id="PF03478">
    <property type="entry name" value="Beta-prop_KIB1-4"/>
    <property type="match status" value="1"/>
</dbReference>
<dbReference type="Gramene" id="TraesCS3B02G508400.1">
    <property type="protein sequence ID" value="TraesCS3B02G508400.1"/>
    <property type="gene ID" value="TraesCS3B02G508400"/>
</dbReference>
<dbReference type="PANTHER" id="PTHR33165:SF99">
    <property type="entry name" value="DUF295 DOMAIN-CONTAINING PROTEIN"/>
    <property type="match status" value="1"/>
</dbReference>